<dbReference type="RefSeq" id="WP_216937370.1">
    <property type="nucleotide sequence ID" value="NZ_CP077062.1"/>
</dbReference>
<dbReference type="InterPro" id="IPR050858">
    <property type="entry name" value="Mal-CoA-ACP_Trans/PKS_FabD"/>
</dbReference>
<dbReference type="SMART" id="SM00827">
    <property type="entry name" value="PKS_AT"/>
    <property type="match status" value="1"/>
</dbReference>
<evidence type="ECO:0000313" key="4">
    <source>
        <dbReference type="Proteomes" id="UP000683575"/>
    </source>
</evidence>
<dbReference type="KEGG" id="nps:KRR39_12695"/>
<protein>
    <submittedName>
        <fullName evidence="3">Acyltransferase domain-containing protein</fullName>
    </submittedName>
</protein>
<feature type="domain" description="Malonyl-CoA:ACP transacylase (MAT)" evidence="2">
    <location>
        <begin position="5"/>
        <end position="321"/>
    </location>
</feature>
<accession>A0A975SV80</accession>
<keyword evidence="3" id="KW-0012">Acyltransferase</keyword>
<sequence length="395" mass="41438">MLAIVAPGQGAQTPGFLTPWVENPVFRDRLTWLSAVAGLDLVHYGTEADADTIRDTAVAQPLLVASGLLAALELFPHPADAFDQVGAVAGHSVGELTAAAGARAITAEQAMVLVRQRGNAMAAAAQQTPTSMTAVLGGDRDEVLAKLEQHGLTAANDNGPGQIVAAGTVEQLAAFAEDPPAKARLVPLSVAGAFHTQHMGPAVEVLAGLARSVSTHDARIPLISNRDGQVVHDGREVLKRIVTQISSPVRWDLCMETMLDLGVTGMLEMPPAGTLTGIARRAMKGVETFALKTPDQLDDARAFIEKHGGRTHLDTNPTWRMLVAPAKGTFHQTADLPEGSSIAPDTRVGAVQGRQDETAITAPYGGTIVEWLVEDGDLVSPGQPLIRLHPEGVNA</sequence>
<dbReference type="EMBL" id="CP077062">
    <property type="protein sequence ID" value="QWZ06448.1"/>
    <property type="molecule type" value="Genomic_DNA"/>
</dbReference>
<dbReference type="GO" id="GO:0005829">
    <property type="term" value="C:cytosol"/>
    <property type="evidence" value="ECO:0007669"/>
    <property type="project" value="TreeGrafter"/>
</dbReference>
<evidence type="ECO:0000256" key="1">
    <source>
        <dbReference type="ARBA" id="ARBA00022679"/>
    </source>
</evidence>
<dbReference type="InterPro" id="IPR014043">
    <property type="entry name" value="Acyl_transferase_dom"/>
</dbReference>
<gene>
    <name evidence="3" type="ORF">KRR39_12695</name>
</gene>
<proteinExistence type="predicted"/>
<dbReference type="GO" id="GO:0006633">
    <property type="term" value="P:fatty acid biosynthetic process"/>
    <property type="evidence" value="ECO:0007669"/>
    <property type="project" value="TreeGrafter"/>
</dbReference>
<organism evidence="3 4">
    <name type="scientific">Nocardioides panacis</name>
    <dbReference type="NCBI Taxonomy" id="2849501"/>
    <lineage>
        <taxon>Bacteria</taxon>
        <taxon>Bacillati</taxon>
        <taxon>Actinomycetota</taxon>
        <taxon>Actinomycetes</taxon>
        <taxon>Propionibacteriales</taxon>
        <taxon>Nocardioidaceae</taxon>
        <taxon>Nocardioides</taxon>
    </lineage>
</organism>
<dbReference type="Pfam" id="PF00698">
    <property type="entry name" value="Acyl_transf_1"/>
    <property type="match status" value="1"/>
</dbReference>
<dbReference type="PANTHER" id="PTHR42681">
    <property type="entry name" value="MALONYL-COA-ACYL CARRIER PROTEIN TRANSACYLASE, MITOCHONDRIAL"/>
    <property type="match status" value="1"/>
</dbReference>
<dbReference type="AlphaFoldDB" id="A0A975SV80"/>
<dbReference type="GO" id="GO:0004314">
    <property type="term" value="F:[acyl-carrier-protein] S-malonyltransferase activity"/>
    <property type="evidence" value="ECO:0007669"/>
    <property type="project" value="TreeGrafter"/>
</dbReference>
<keyword evidence="4" id="KW-1185">Reference proteome</keyword>
<dbReference type="PANTHER" id="PTHR42681:SF1">
    <property type="entry name" value="MALONYL-COA-ACYL CARRIER PROTEIN TRANSACYLASE, MITOCHONDRIAL"/>
    <property type="match status" value="1"/>
</dbReference>
<dbReference type="Proteomes" id="UP000683575">
    <property type="component" value="Chromosome"/>
</dbReference>
<name>A0A975SV80_9ACTN</name>
<keyword evidence="1" id="KW-0808">Transferase</keyword>
<evidence type="ECO:0000259" key="2">
    <source>
        <dbReference type="SMART" id="SM00827"/>
    </source>
</evidence>
<evidence type="ECO:0000313" key="3">
    <source>
        <dbReference type="EMBL" id="QWZ06448.1"/>
    </source>
</evidence>
<reference evidence="3" key="1">
    <citation type="submission" date="2021-06" db="EMBL/GenBank/DDBJ databases">
        <title>Complete genome sequence of Nocardioides sp. G188.</title>
        <authorList>
            <person name="Im W.-T."/>
        </authorList>
    </citation>
    <scope>NUCLEOTIDE SEQUENCE</scope>
    <source>
        <strain evidence="3">G188</strain>
    </source>
</reference>